<dbReference type="EMBL" id="FNQP01000004">
    <property type="protein sequence ID" value="SEA06562.1"/>
    <property type="molecule type" value="Genomic_DNA"/>
</dbReference>
<dbReference type="Pfam" id="PF09842">
    <property type="entry name" value="DUF2069"/>
    <property type="match status" value="1"/>
</dbReference>
<protein>
    <submittedName>
        <fullName evidence="2">Uncharacterized membrane protein</fullName>
    </submittedName>
</protein>
<feature type="transmembrane region" description="Helical" evidence="1">
    <location>
        <begin position="63"/>
        <end position="82"/>
    </location>
</feature>
<keyword evidence="1" id="KW-0812">Transmembrane</keyword>
<keyword evidence="1" id="KW-0472">Membrane</keyword>
<evidence type="ECO:0000313" key="3">
    <source>
        <dbReference type="Proteomes" id="UP000199397"/>
    </source>
</evidence>
<gene>
    <name evidence="2" type="ORF">SAMN05660964_00818</name>
</gene>
<name>A0A1H3Y6U1_9GAMM</name>
<accession>A0A1H3Y6U1</accession>
<evidence type="ECO:0000313" key="2">
    <source>
        <dbReference type="EMBL" id="SEA06562.1"/>
    </source>
</evidence>
<dbReference type="STRING" id="525918.SAMN05660964_00818"/>
<feature type="transmembrane region" description="Helical" evidence="1">
    <location>
        <begin position="88"/>
        <end position="106"/>
    </location>
</feature>
<dbReference type="OrthoDB" id="5625546at2"/>
<evidence type="ECO:0000256" key="1">
    <source>
        <dbReference type="SAM" id="Phobius"/>
    </source>
</evidence>
<dbReference type="RefSeq" id="WP_093065672.1">
    <property type="nucleotide sequence ID" value="NZ_FNQP01000004.1"/>
</dbReference>
<keyword evidence="3" id="KW-1185">Reference proteome</keyword>
<feature type="transmembrane region" description="Helical" evidence="1">
    <location>
        <begin position="37"/>
        <end position="56"/>
    </location>
</feature>
<reference evidence="2 3" key="1">
    <citation type="submission" date="2016-10" db="EMBL/GenBank/DDBJ databases">
        <authorList>
            <person name="de Groot N.N."/>
        </authorList>
    </citation>
    <scope>NUCLEOTIDE SEQUENCE [LARGE SCALE GENOMIC DNA]</scope>
    <source>
        <strain evidence="2 3">DSM 21228</strain>
    </source>
</reference>
<proteinExistence type="predicted"/>
<feature type="transmembrane region" description="Helical" evidence="1">
    <location>
        <begin position="12"/>
        <end position="31"/>
    </location>
</feature>
<dbReference type="InterPro" id="IPR018643">
    <property type="entry name" value="DUF2069_membrane"/>
</dbReference>
<keyword evidence="1" id="KW-1133">Transmembrane helix</keyword>
<organism evidence="2 3">
    <name type="scientific">Thiothrix caldifontis</name>
    <dbReference type="NCBI Taxonomy" id="525918"/>
    <lineage>
        <taxon>Bacteria</taxon>
        <taxon>Pseudomonadati</taxon>
        <taxon>Pseudomonadota</taxon>
        <taxon>Gammaproteobacteria</taxon>
        <taxon>Thiotrichales</taxon>
        <taxon>Thiotrichaceae</taxon>
        <taxon>Thiothrix</taxon>
    </lineage>
</organism>
<dbReference type="AlphaFoldDB" id="A0A1H3Y6U1"/>
<dbReference type="Proteomes" id="UP000199397">
    <property type="component" value="Unassembled WGS sequence"/>
</dbReference>
<sequence length="120" mass="13247">MNKLPLWRNLTLFSLLGLIGLIVVWNGLLASVQHVPLWLEIPLLLAPLALLVRGIVQGNAQTHVFAVLMSLLYLLLGIWVVLDPQERLYGYALIFLSIGLYAGAFMSAKILGKRNKGEVA</sequence>